<evidence type="ECO:0000313" key="4">
    <source>
        <dbReference type="Proteomes" id="UP000465301"/>
    </source>
</evidence>
<keyword evidence="4" id="KW-1185">Reference proteome</keyword>
<evidence type="ECO:0000256" key="1">
    <source>
        <dbReference type="SAM" id="MobiDB-lite"/>
    </source>
</evidence>
<dbReference type="EMBL" id="BLLA01000001">
    <property type="protein sequence ID" value="GFG95974.1"/>
    <property type="molecule type" value="Genomic_DNA"/>
</dbReference>
<accession>A0A7I9Z4T4</accession>
<sequence length="717" mass="75740">MHILVTDATGALGRLVAGQLIAAGHTVSGIAELPHPCLDRNVEFVCASLRDRALRELTDEADAVIHLAPVDPTAPGSAGMDGLARVTDAAARAGSRLLFVSQAAGRPELYRPAEDLVSSSWGPTAVLRIAPPVGRQLDWMVCRTVATLLRSKVSAHPMRVLHLDDLMRFLVLALNTDRTGVVDLASPDTVNMVTAWRVLRAADPRSRLHRVRSWALLTPELDVAAAQEDWMFSYGWHALDAVADTARGLVGRRLDTAGAINQGGQLALPVEVLPHTRRPGDDVHTAAPEGMEGEFDDQIDARFPVFSSAALAEALPGPLTPITLDVQLSGLRAASRVLGQVLALGGVADAEWGSRAIAVFGHRPYVGVSVNMVAASQLPGWDQDAVAHALVGQPQVGDPLPFGEPAWTAGALGSIAKAVAAGRSVALLRHLRADTRAYCAAAAAEHLDATQLALLPEAALEVRLRLLRDRIHQGWILNALWLIDSGVTAAALVRSQAGRSVPGMGMITDSGLVAAETAELASMLRADPPLCALAAEGNLASIRALSPKTAAALDAVVARIGHRGPGEAELASTTFADDPTMLLTAAATAAPPEPAPATLAERVTANARGSRELAHDTTMRFTHELRMTLRALGSLRVEADLIDAVDDMYYLTCNELVTMPGDARLRIKRRRTERERLQAQYPPDVIDGTWAPVPHNALGPGGEPSGGEGSAEQLAQG</sequence>
<dbReference type="Pfam" id="PF01370">
    <property type="entry name" value="Epimerase"/>
    <property type="match status" value="1"/>
</dbReference>
<dbReference type="NCBIfam" id="NF008972">
    <property type="entry name" value="PRK12320.1"/>
    <property type="match status" value="1"/>
</dbReference>
<feature type="domain" description="NAD-dependent epimerase/dehydratase" evidence="2">
    <location>
        <begin position="3"/>
        <end position="101"/>
    </location>
</feature>
<proteinExistence type="predicted"/>
<comment type="caution">
    <text evidence="3">The sequence shown here is derived from an EMBL/GenBank/DDBJ whole genome shotgun (WGS) entry which is preliminary data.</text>
</comment>
<dbReference type="SUPFAM" id="SSF51735">
    <property type="entry name" value="NAD(P)-binding Rossmann-fold domains"/>
    <property type="match status" value="1"/>
</dbReference>
<dbReference type="InterPro" id="IPR036291">
    <property type="entry name" value="NAD(P)-bd_dom_sf"/>
</dbReference>
<organism evidence="3 4">
    <name type="scientific">Mycobacterium timonense</name>
    <dbReference type="NCBI Taxonomy" id="701043"/>
    <lineage>
        <taxon>Bacteria</taxon>
        <taxon>Bacillati</taxon>
        <taxon>Actinomycetota</taxon>
        <taxon>Actinomycetes</taxon>
        <taxon>Mycobacteriales</taxon>
        <taxon>Mycobacteriaceae</taxon>
        <taxon>Mycobacterium</taxon>
        <taxon>Mycobacterium avium complex (MAC)</taxon>
    </lineage>
</organism>
<protein>
    <recommendedName>
        <fullName evidence="2">NAD-dependent epimerase/dehydratase domain-containing protein</fullName>
    </recommendedName>
</protein>
<evidence type="ECO:0000313" key="3">
    <source>
        <dbReference type="EMBL" id="GFG95974.1"/>
    </source>
</evidence>
<dbReference type="AlphaFoldDB" id="A0A7I9Z4T4"/>
<feature type="compositionally biased region" description="Gly residues" evidence="1">
    <location>
        <begin position="699"/>
        <end position="709"/>
    </location>
</feature>
<evidence type="ECO:0000259" key="2">
    <source>
        <dbReference type="Pfam" id="PF01370"/>
    </source>
</evidence>
<dbReference type="InterPro" id="IPR051549">
    <property type="entry name" value="PEP_Utilizing_Enz"/>
</dbReference>
<name>A0A7I9Z4T4_9MYCO</name>
<feature type="region of interest" description="Disordered" evidence="1">
    <location>
        <begin position="684"/>
        <end position="717"/>
    </location>
</feature>
<dbReference type="Proteomes" id="UP000465301">
    <property type="component" value="Unassembled WGS sequence"/>
</dbReference>
<dbReference type="PANTHER" id="PTHR43615:SF1">
    <property type="entry name" value="PPDK_N DOMAIN-CONTAINING PROTEIN"/>
    <property type="match status" value="1"/>
</dbReference>
<dbReference type="RefSeq" id="WP_163708350.1">
    <property type="nucleotide sequence ID" value="NZ_BLLA01000001.1"/>
</dbReference>
<dbReference type="Gene3D" id="3.40.50.720">
    <property type="entry name" value="NAD(P)-binding Rossmann-like Domain"/>
    <property type="match status" value="1"/>
</dbReference>
<dbReference type="InterPro" id="IPR001509">
    <property type="entry name" value="Epimerase_deHydtase"/>
</dbReference>
<dbReference type="PANTHER" id="PTHR43615">
    <property type="entry name" value="PHOSPHOENOLPYRUVATE SYNTHASE-RELATED"/>
    <property type="match status" value="1"/>
</dbReference>
<gene>
    <name evidence="3" type="ORF">MTIM_18530</name>
</gene>
<reference evidence="3 4" key="1">
    <citation type="journal article" date="2019" name="Emerg. Microbes Infect.">
        <title>Comprehensive subspecies identification of 175 nontuberculous mycobacteria species based on 7547 genomic profiles.</title>
        <authorList>
            <person name="Matsumoto Y."/>
            <person name="Kinjo T."/>
            <person name="Motooka D."/>
            <person name="Nabeya D."/>
            <person name="Jung N."/>
            <person name="Uechi K."/>
            <person name="Horii T."/>
            <person name="Iida T."/>
            <person name="Fujita J."/>
            <person name="Nakamura S."/>
        </authorList>
    </citation>
    <scope>NUCLEOTIDE SEQUENCE [LARGE SCALE GENOMIC DNA]</scope>
    <source>
        <strain evidence="3 4">JCM 30726</strain>
    </source>
</reference>